<gene>
    <name evidence="3" type="ORF">GHT07_15955</name>
</gene>
<keyword evidence="1" id="KW-0812">Transmembrane</keyword>
<feature type="transmembrane region" description="Helical" evidence="1">
    <location>
        <begin position="265"/>
        <end position="290"/>
    </location>
</feature>
<dbReference type="OrthoDB" id="9810518at2"/>
<keyword evidence="1" id="KW-1003">Cell membrane</keyword>
<keyword evidence="4" id="KW-1185">Reference proteome</keyword>
<dbReference type="PANTHER" id="PTHR30188">
    <property type="entry name" value="ABC TRANSPORTER PERMEASE PROTEIN-RELATED"/>
    <property type="match status" value="1"/>
</dbReference>
<dbReference type="Proteomes" id="UP000487350">
    <property type="component" value="Unassembled WGS sequence"/>
</dbReference>
<reference evidence="3 4" key="1">
    <citation type="submission" date="2019-11" db="EMBL/GenBank/DDBJ databases">
        <title>Caenimonas koreensis gen. nov., sp. nov., isolated from activated sludge.</title>
        <authorList>
            <person name="Seung H.R."/>
        </authorList>
    </citation>
    <scope>NUCLEOTIDE SEQUENCE [LARGE SCALE GENOMIC DNA]</scope>
    <source>
        <strain evidence="3 4">EMB320</strain>
    </source>
</reference>
<dbReference type="NCBIfam" id="TIGR00056">
    <property type="entry name" value="MlaE family lipid ABC transporter permease subunit"/>
    <property type="match status" value="1"/>
</dbReference>
<keyword evidence="1" id="KW-1133">Transmembrane helix</keyword>
<feature type="transmembrane region" description="Helical" evidence="1">
    <location>
        <begin position="350"/>
        <end position="373"/>
    </location>
</feature>
<dbReference type="GO" id="GO:0043190">
    <property type="term" value="C:ATP-binding cassette (ABC) transporter complex"/>
    <property type="evidence" value="ECO:0007669"/>
    <property type="project" value="InterPro"/>
</dbReference>
<feature type="transmembrane region" description="Helical" evidence="1">
    <location>
        <begin position="202"/>
        <end position="226"/>
    </location>
</feature>
<organism evidence="3 4">
    <name type="scientific">Caenimonas koreensis DSM 17982</name>
    <dbReference type="NCBI Taxonomy" id="1121255"/>
    <lineage>
        <taxon>Bacteria</taxon>
        <taxon>Pseudomonadati</taxon>
        <taxon>Pseudomonadota</taxon>
        <taxon>Betaproteobacteria</taxon>
        <taxon>Burkholderiales</taxon>
        <taxon>Comamonadaceae</taxon>
        <taxon>Caenimonas</taxon>
    </lineage>
</organism>
<dbReference type="AlphaFoldDB" id="A0A844BE89"/>
<dbReference type="PANTHER" id="PTHR30188:SF3">
    <property type="entry name" value="ABC TRANSPORTER PERMEASE"/>
    <property type="match status" value="1"/>
</dbReference>
<comment type="similarity">
    <text evidence="1">Belongs to the MlaE permease family.</text>
</comment>
<dbReference type="EMBL" id="WJBU01000015">
    <property type="protein sequence ID" value="MRD48781.1"/>
    <property type="molecule type" value="Genomic_DNA"/>
</dbReference>
<sequence length="378" mass="40146">MPFPSMADSTPRIEQQPAQGDGRVRIAGDWTAGSFARPGLVKSLEAALDAAARAAKGWDLAGVTHLDHVGAQLLWDHWGRKWPETIDLPAHQRAVLERVAKFTVQPPPPKKRSLRSIYLGFGESLLHVGDHLKSMLALIGQLALNLGKLARAPHEGPWRDVSGNLYRIGATALPITALVGTLIGVVLAYLTSQQLKQFGADAFIVNILGVALIRELGPMLAAILIAGRSGSAITAQIGVMRVTDELDAMSVMGISHSFRLVMPRAIALAIAMPLISTWTTLCALAGGMFAADISLGITPTFFMNALPQAVQFNTLVLAVSKSVVFGFLIALIGCHFGLRVKPDTQSLGEGTTASVVTSITVVILVDALFAVVFKDVGI</sequence>
<dbReference type="InterPro" id="IPR030802">
    <property type="entry name" value="Permease_MalE"/>
</dbReference>
<evidence type="ECO:0000256" key="2">
    <source>
        <dbReference type="SAM" id="MobiDB-lite"/>
    </source>
</evidence>
<accession>A0A844BE89</accession>
<keyword evidence="1" id="KW-0997">Cell inner membrane</keyword>
<evidence type="ECO:0000256" key="1">
    <source>
        <dbReference type="RuleBase" id="RU362044"/>
    </source>
</evidence>
<name>A0A844BE89_9BURK</name>
<dbReference type="InterPro" id="IPR003453">
    <property type="entry name" value="ABC_MlaE_roteobac"/>
</dbReference>
<proteinExistence type="inferred from homology"/>
<feature type="region of interest" description="Disordered" evidence="2">
    <location>
        <begin position="1"/>
        <end position="22"/>
    </location>
</feature>
<comment type="subcellular location">
    <subcellularLocation>
        <location evidence="1">Cell inner membrane</location>
        <topology evidence="1">Multi-pass membrane protein</topology>
    </subcellularLocation>
</comment>
<feature type="transmembrane region" description="Helical" evidence="1">
    <location>
        <begin position="168"/>
        <end position="190"/>
    </location>
</feature>
<feature type="transmembrane region" description="Helical" evidence="1">
    <location>
        <begin position="310"/>
        <end position="338"/>
    </location>
</feature>
<comment type="caution">
    <text evidence="3">The sequence shown here is derived from an EMBL/GenBank/DDBJ whole genome shotgun (WGS) entry which is preliminary data.</text>
</comment>
<keyword evidence="1" id="KW-0472">Membrane</keyword>
<evidence type="ECO:0000313" key="4">
    <source>
        <dbReference type="Proteomes" id="UP000487350"/>
    </source>
</evidence>
<dbReference type="RefSeq" id="WP_153586093.1">
    <property type="nucleotide sequence ID" value="NZ_WJBU01000015.1"/>
</dbReference>
<dbReference type="GO" id="GO:0005548">
    <property type="term" value="F:phospholipid transporter activity"/>
    <property type="evidence" value="ECO:0007669"/>
    <property type="project" value="TreeGrafter"/>
</dbReference>
<dbReference type="Pfam" id="PF02405">
    <property type="entry name" value="MlaE"/>
    <property type="match status" value="1"/>
</dbReference>
<evidence type="ECO:0000313" key="3">
    <source>
        <dbReference type="EMBL" id="MRD48781.1"/>
    </source>
</evidence>
<protein>
    <submittedName>
        <fullName evidence="3">MlaE family lipid ABC transporter permease subunit</fullName>
    </submittedName>
</protein>